<dbReference type="OrthoDB" id="29156at10239"/>
<feature type="compositionally biased region" description="Polar residues" evidence="1">
    <location>
        <begin position="110"/>
        <end position="128"/>
    </location>
</feature>
<feature type="region of interest" description="Disordered" evidence="1">
    <location>
        <begin position="103"/>
        <end position="128"/>
    </location>
</feature>
<dbReference type="Proteomes" id="UP000207741">
    <property type="component" value="Segment"/>
</dbReference>
<sequence length="128" mass="14281">MTVKLALLKSGEEVISDIDEMTTDREIVVGYYFTNPCRAILTTPEIQVDDSLASDKKPVAIKLLPWFPLANEEKIPVVADWVISIVEPQPKLKDLYTKACENYEKRKSQSDSSTDKGNVSSTDRGSSE</sequence>
<dbReference type="GeneID" id="26640201"/>
<dbReference type="EMBL" id="KM359505">
    <property type="protein sequence ID" value="AIR93481.1"/>
    <property type="molecule type" value="Genomic_DNA"/>
</dbReference>
<accession>A0A0K0KVI7</accession>
<dbReference type="RefSeq" id="YP_009213657.1">
    <property type="nucleotide sequence ID" value="NC_028955.1"/>
</dbReference>
<organism evidence="2 3">
    <name type="scientific">Prochlorococcus phage P-TIM68</name>
    <dbReference type="NCBI Taxonomy" id="1542477"/>
    <lineage>
        <taxon>Viruses</taxon>
        <taxon>Duplodnaviria</taxon>
        <taxon>Heunggongvirae</taxon>
        <taxon>Uroviricota</taxon>
        <taxon>Caudoviricetes</taxon>
        <taxon>Pantevenvirales</taxon>
        <taxon>Kyanoviridae</taxon>
        <taxon>Haifavirus</taxon>
        <taxon>Haifavirus tim68</taxon>
    </lineage>
</organism>
<name>A0A0K0KVI7_9CAUD</name>
<dbReference type="KEGG" id="vg:26640201"/>
<evidence type="ECO:0000313" key="2">
    <source>
        <dbReference type="EMBL" id="AIR93481.1"/>
    </source>
</evidence>
<reference evidence="3" key="1">
    <citation type="submission" date="2014-08" db="EMBL/GenBank/DDBJ databases">
        <authorList>
            <person name="Edwards T."/>
        </authorList>
    </citation>
    <scope>NUCLEOTIDE SEQUENCE [LARGE SCALE GENOMIC DNA]</scope>
</reference>
<keyword evidence="3" id="KW-1185">Reference proteome</keyword>
<evidence type="ECO:0000256" key="1">
    <source>
        <dbReference type="SAM" id="MobiDB-lite"/>
    </source>
</evidence>
<evidence type="ECO:0000313" key="3">
    <source>
        <dbReference type="Proteomes" id="UP000207741"/>
    </source>
</evidence>
<dbReference type="Gene3D" id="2.30.30.100">
    <property type="match status" value="1"/>
</dbReference>
<proteinExistence type="predicted"/>
<protein>
    <submittedName>
        <fullName evidence="2">Uncharacterized protein</fullName>
    </submittedName>
</protein>